<feature type="domain" description="J" evidence="3">
    <location>
        <begin position="6"/>
        <end position="70"/>
    </location>
</feature>
<dbReference type="PANTHER" id="PTHR24078">
    <property type="entry name" value="DNAJ HOMOLOG SUBFAMILY C MEMBER"/>
    <property type="match status" value="1"/>
</dbReference>
<dbReference type="GO" id="GO:0005829">
    <property type="term" value="C:cytosol"/>
    <property type="evidence" value="ECO:0007669"/>
    <property type="project" value="TreeGrafter"/>
</dbReference>
<dbReference type="PRINTS" id="PR00625">
    <property type="entry name" value="JDOMAIN"/>
</dbReference>
<evidence type="ECO:0000256" key="2">
    <source>
        <dbReference type="SAM" id="MobiDB-lite"/>
    </source>
</evidence>
<feature type="region of interest" description="Disordered" evidence="2">
    <location>
        <begin position="76"/>
        <end position="194"/>
    </location>
</feature>
<name>A0A5E8AYA9_9ASCO</name>
<proteinExistence type="predicted"/>
<sequence>MSRHTALYSILNLDPDASQDDIKRAYKNLVRIYHPDRNANPSSHEQFIRIRDAYHTLYNLDTRALYDLYGRIVEPPLRGNDDERESNNRPLYNETPTVPTSETRRPSTQYSYTFNTSREPRGSNVGDSPRSSTSYSYTFSQGEGSTYDPRPNSFCRSETFSHSGSSTSSTSSGQNSPASNPNANQNTNTSTSSTNTQFRVVLRLSIVDVYNGCTRIEQVERRDHRGQIAQYPFRIEIKPGTKSGTTVTFPQSGSYNSATGTWQDLVFVCAEDDGGPTAIFSRQDYDLHMNFVVSLRAAMTGIDREIVLPGGKKHKVKVDTPVQTGHKVVYPGLGFVNGPLMRAQQTTEELRGNLIVHFKVKKPSELTPAQRKAIEKHFN</sequence>
<dbReference type="Pfam" id="PF01556">
    <property type="entry name" value="DnaJ_C"/>
    <property type="match status" value="1"/>
</dbReference>
<evidence type="ECO:0000313" key="4">
    <source>
        <dbReference type="EMBL" id="VVT44131.1"/>
    </source>
</evidence>
<keyword evidence="1" id="KW-0143">Chaperone</keyword>
<dbReference type="AlphaFoldDB" id="A0A5E8AYA9"/>
<keyword evidence="5" id="KW-1185">Reference proteome</keyword>
<dbReference type="CDD" id="cd06257">
    <property type="entry name" value="DnaJ"/>
    <property type="match status" value="1"/>
</dbReference>
<evidence type="ECO:0000313" key="5">
    <source>
        <dbReference type="Proteomes" id="UP000398389"/>
    </source>
</evidence>
<dbReference type="GO" id="GO:0006457">
    <property type="term" value="P:protein folding"/>
    <property type="evidence" value="ECO:0007669"/>
    <property type="project" value="InterPro"/>
</dbReference>
<reference evidence="4 5" key="1">
    <citation type="submission" date="2019-09" db="EMBL/GenBank/DDBJ databases">
        <authorList>
            <person name="Brejova B."/>
        </authorList>
    </citation>
    <scope>NUCLEOTIDE SEQUENCE [LARGE SCALE GENOMIC DNA]</scope>
</reference>
<dbReference type="PROSITE" id="PS50076">
    <property type="entry name" value="DNAJ_2"/>
    <property type="match status" value="1"/>
</dbReference>
<dbReference type="SMART" id="SM00271">
    <property type="entry name" value="DnaJ"/>
    <property type="match status" value="1"/>
</dbReference>
<dbReference type="InterPro" id="IPR001623">
    <property type="entry name" value="DnaJ_domain"/>
</dbReference>
<dbReference type="SUPFAM" id="SSF46565">
    <property type="entry name" value="Chaperone J-domain"/>
    <property type="match status" value="1"/>
</dbReference>
<dbReference type="GO" id="GO:0051082">
    <property type="term" value="F:unfolded protein binding"/>
    <property type="evidence" value="ECO:0007669"/>
    <property type="project" value="InterPro"/>
</dbReference>
<dbReference type="RefSeq" id="XP_031850929.1">
    <property type="nucleotide sequence ID" value="XM_031995038.1"/>
</dbReference>
<dbReference type="InterPro" id="IPR036869">
    <property type="entry name" value="J_dom_sf"/>
</dbReference>
<gene>
    <name evidence="4" type="ORF">SAPINGB_P000314</name>
</gene>
<dbReference type="OrthoDB" id="550424at2759"/>
<dbReference type="Gene3D" id="2.60.260.20">
    <property type="entry name" value="Urease metallochaperone UreE, N-terminal domain"/>
    <property type="match status" value="2"/>
</dbReference>
<feature type="compositionally biased region" description="Polar residues" evidence="2">
    <location>
        <begin position="88"/>
        <end position="117"/>
    </location>
</feature>
<dbReference type="Proteomes" id="UP000398389">
    <property type="component" value="Unassembled WGS sequence"/>
</dbReference>
<dbReference type="EMBL" id="CABVLU010000001">
    <property type="protein sequence ID" value="VVT44131.1"/>
    <property type="molecule type" value="Genomic_DNA"/>
</dbReference>
<feature type="compositionally biased region" description="Polar residues" evidence="2">
    <location>
        <begin position="125"/>
        <end position="144"/>
    </location>
</feature>
<dbReference type="GO" id="GO:0051087">
    <property type="term" value="F:protein-folding chaperone binding"/>
    <property type="evidence" value="ECO:0007669"/>
    <property type="project" value="TreeGrafter"/>
</dbReference>
<dbReference type="CDD" id="cd10747">
    <property type="entry name" value="DnaJ_C"/>
    <property type="match status" value="1"/>
</dbReference>
<dbReference type="InterPro" id="IPR008971">
    <property type="entry name" value="HSP40/DnaJ_pept-bd"/>
</dbReference>
<dbReference type="PANTHER" id="PTHR24078:SF553">
    <property type="entry name" value="DNAJ HOMOLOG SUBFAMILY B MEMBER 5"/>
    <property type="match status" value="1"/>
</dbReference>
<dbReference type="Pfam" id="PF00226">
    <property type="entry name" value="DnaJ"/>
    <property type="match status" value="1"/>
</dbReference>
<dbReference type="GeneID" id="43579138"/>
<feature type="compositionally biased region" description="Low complexity" evidence="2">
    <location>
        <begin position="157"/>
        <end position="194"/>
    </location>
</feature>
<evidence type="ECO:0000259" key="3">
    <source>
        <dbReference type="PROSITE" id="PS50076"/>
    </source>
</evidence>
<organism evidence="4 5">
    <name type="scientific">Magnusiomyces paraingens</name>
    <dbReference type="NCBI Taxonomy" id="2606893"/>
    <lineage>
        <taxon>Eukaryota</taxon>
        <taxon>Fungi</taxon>
        <taxon>Dikarya</taxon>
        <taxon>Ascomycota</taxon>
        <taxon>Saccharomycotina</taxon>
        <taxon>Dipodascomycetes</taxon>
        <taxon>Dipodascales</taxon>
        <taxon>Dipodascaceae</taxon>
        <taxon>Magnusiomyces</taxon>
    </lineage>
</organism>
<protein>
    <recommendedName>
        <fullName evidence="3">J domain-containing protein</fullName>
    </recommendedName>
</protein>
<dbReference type="InterPro" id="IPR051339">
    <property type="entry name" value="DnaJ_subfamily_B"/>
</dbReference>
<dbReference type="SUPFAM" id="SSF49493">
    <property type="entry name" value="HSP40/DnaJ peptide-binding domain"/>
    <property type="match status" value="2"/>
</dbReference>
<dbReference type="Gene3D" id="1.10.287.110">
    <property type="entry name" value="DnaJ domain"/>
    <property type="match status" value="1"/>
</dbReference>
<dbReference type="InterPro" id="IPR002939">
    <property type="entry name" value="DnaJ_C"/>
</dbReference>
<dbReference type="GO" id="GO:0006413">
    <property type="term" value="P:translational initiation"/>
    <property type="evidence" value="ECO:0007669"/>
    <property type="project" value="TreeGrafter"/>
</dbReference>
<accession>A0A5E8AYA9</accession>
<evidence type="ECO:0000256" key="1">
    <source>
        <dbReference type="ARBA" id="ARBA00023186"/>
    </source>
</evidence>